<dbReference type="FunFam" id="1.20.1070.10:FF:000264">
    <property type="entry name" value="5-hydroxytryptamine receptor 1"/>
    <property type="match status" value="1"/>
</dbReference>
<dbReference type="PROSITE" id="PS50262">
    <property type="entry name" value="G_PROTEIN_RECEP_F1_2"/>
    <property type="match status" value="1"/>
</dbReference>
<gene>
    <name evidence="14" type="ORF">CLUMA_CG003723</name>
</gene>
<feature type="transmembrane region" description="Helical" evidence="12">
    <location>
        <begin position="186"/>
        <end position="207"/>
    </location>
</feature>
<evidence type="ECO:0000256" key="2">
    <source>
        <dbReference type="ARBA" id="ARBA00010663"/>
    </source>
</evidence>
<feature type="domain" description="G-protein coupled receptors family 1 profile" evidence="13">
    <location>
        <begin position="128"/>
        <end position="403"/>
    </location>
</feature>
<evidence type="ECO:0000256" key="6">
    <source>
        <dbReference type="ARBA" id="ARBA00023040"/>
    </source>
</evidence>
<reference evidence="14 15" key="1">
    <citation type="submission" date="2015-04" db="EMBL/GenBank/DDBJ databases">
        <authorList>
            <person name="Syromyatnikov M.Y."/>
            <person name="Popov V.N."/>
        </authorList>
    </citation>
    <scope>NUCLEOTIDE SEQUENCE [LARGE SCALE GENOMIC DNA]</scope>
</reference>
<comment type="similarity">
    <text evidence="2 11">Belongs to the G-protein coupled receptor 1 family.</text>
</comment>
<dbReference type="GO" id="GO:0004993">
    <property type="term" value="F:G protein-coupled serotonin receptor activity"/>
    <property type="evidence" value="ECO:0007669"/>
    <property type="project" value="UniProtKB-ARBA"/>
</dbReference>
<feature type="transmembrane region" description="Helical" evidence="12">
    <location>
        <begin position="385"/>
        <end position="406"/>
    </location>
</feature>
<evidence type="ECO:0000256" key="10">
    <source>
        <dbReference type="ARBA" id="ARBA00023224"/>
    </source>
</evidence>
<dbReference type="InterPro" id="IPR017452">
    <property type="entry name" value="GPCR_Rhodpsn_7TM"/>
</dbReference>
<evidence type="ECO:0000256" key="4">
    <source>
        <dbReference type="ARBA" id="ARBA00022692"/>
    </source>
</evidence>
<dbReference type="PROSITE" id="PS00237">
    <property type="entry name" value="G_PROTEIN_RECEP_F1_1"/>
    <property type="match status" value="1"/>
</dbReference>
<dbReference type="SMART" id="SM01381">
    <property type="entry name" value="7TM_GPCR_Srsx"/>
    <property type="match status" value="1"/>
</dbReference>
<dbReference type="PANTHER" id="PTHR24248:SF199">
    <property type="entry name" value="IP13425P-RELATED"/>
    <property type="match status" value="1"/>
</dbReference>
<feature type="transmembrane region" description="Helical" evidence="12">
    <location>
        <begin position="146"/>
        <end position="166"/>
    </location>
</feature>
<dbReference type="GO" id="GO:0005886">
    <property type="term" value="C:plasma membrane"/>
    <property type="evidence" value="ECO:0007669"/>
    <property type="project" value="UniProtKB-SubCell"/>
</dbReference>
<keyword evidence="4 11" id="KW-0812">Transmembrane</keyword>
<evidence type="ECO:0000259" key="13">
    <source>
        <dbReference type="PROSITE" id="PS50262"/>
    </source>
</evidence>
<dbReference type="AlphaFoldDB" id="A0A1J1HPN4"/>
<accession>A0A1J1HPN4</accession>
<evidence type="ECO:0000256" key="3">
    <source>
        <dbReference type="ARBA" id="ARBA00022475"/>
    </source>
</evidence>
<dbReference type="SUPFAM" id="SSF81321">
    <property type="entry name" value="Family A G protein-coupled receptor-like"/>
    <property type="match status" value="1"/>
</dbReference>
<name>A0A1J1HPN4_9DIPT</name>
<dbReference type="Gene3D" id="1.20.1070.10">
    <property type="entry name" value="Rhodopsin 7-helix transmembrane proteins"/>
    <property type="match status" value="1"/>
</dbReference>
<evidence type="ECO:0000313" key="14">
    <source>
        <dbReference type="EMBL" id="CRK89997.1"/>
    </source>
</evidence>
<comment type="subcellular location">
    <subcellularLocation>
        <location evidence="1">Cell membrane</location>
        <topology evidence="1">Multi-pass membrane protein</topology>
    </subcellularLocation>
</comment>
<keyword evidence="6 11" id="KW-0297">G-protein coupled receptor</keyword>
<keyword evidence="3" id="KW-1003">Cell membrane</keyword>
<keyword evidence="5 12" id="KW-1133">Transmembrane helix</keyword>
<keyword evidence="9 11" id="KW-0675">Receptor</keyword>
<evidence type="ECO:0000256" key="9">
    <source>
        <dbReference type="ARBA" id="ARBA00023170"/>
    </source>
</evidence>
<evidence type="ECO:0000256" key="12">
    <source>
        <dbReference type="SAM" id="Phobius"/>
    </source>
</evidence>
<sequence length="465" mass="52325">MDELMDPMSYIFNLTDAKNTINAFNNNNLNFSEESFNVNLISSTSQSTTTLLSSVFLANLTKYSTGTIAPYPSLAEITLSSSSFSSPSTLVTQFDDDEIDDETTKQITIQTILISIILLAVILGTIIGNILVCVAVCLVRKLRRPCNYLLVSLAVSDLCVAVLVMPTALLYEVLEEWRFGTLFCDIWVSFDVLSCTASILNLCAISVDRYWAITKPLEYGVKRTPRRMMLCVALVWLGAACISLPPLLILGNEHIVDGRPACMVCQNFAYQIYATLGSFYIPLAVMLFVYYQIFRAARRIVMDEKRAQTRLEGALNNGVPQQTQEKPINAIGSPHQKKLRFQLAKERKASTTLGIIMSAFTVCWLPFFILALVKPITGAEYHTLSSIFLWLGYANSLLNPIIYATLNRDFRKPFQEILYFRCSSLNIMMREDFYHSQYGDPHSQRVVVNTEITQHTNQGARESFL</sequence>
<keyword evidence="10 11" id="KW-0807">Transducer</keyword>
<proteinExistence type="inferred from homology"/>
<dbReference type="GO" id="GO:0071880">
    <property type="term" value="P:adenylate cyclase-activating adrenergic receptor signaling pathway"/>
    <property type="evidence" value="ECO:0007669"/>
    <property type="project" value="TreeGrafter"/>
</dbReference>
<keyword evidence="15" id="KW-1185">Reference proteome</keyword>
<keyword evidence="8" id="KW-1015">Disulfide bond</keyword>
<dbReference type="InterPro" id="IPR000276">
    <property type="entry name" value="GPCR_Rhodpsn"/>
</dbReference>
<dbReference type="Pfam" id="PF00001">
    <property type="entry name" value="7tm_1"/>
    <property type="match status" value="1"/>
</dbReference>
<organism evidence="14 15">
    <name type="scientific">Clunio marinus</name>
    <dbReference type="NCBI Taxonomy" id="568069"/>
    <lineage>
        <taxon>Eukaryota</taxon>
        <taxon>Metazoa</taxon>
        <taxon>Ecdysozoa</taxon>
        <taxon>Arthropoda</taxon>
        <taxon>Hexapoda</taxon>
        <taxon>Insecta</taxon>
        <taxon>Pterygota</taxon>
        <taxon>Neoptera</taxon>
        <taxon>Endopterygota</taxon>
        <taxon>Diptera</taxon>
        <taxon>Nematocera</taxon>
        <taxon>Chironomoidea</taxon>
        <taxon>Chironomidae</taxon>
        <taxon>Clunio</taxon>
    </lineage>
</organism>
<dbReference type="GO" id="GO:0043410">
    <property type="term" value="P:positive regulation of MAPK cascade"/>
    <property type="evidence" value="ECO:0007669"/>
    <property type="project" value="TreeGrafter"/>
</dbReference>
<evidence type="ECO:0000256" key="11">
    <source>
        <dbReference type="RuleBase" id="RU000688"/>
    </source>
</evidence>
<evidence type="ECO:0000256" key="8">
    <source>
        <dbReference type="ARBA" id="ARBA00023157"/>
    </source>
</evidence>
<dbReference type="Proteomes" id="UP000183832">
    <property type="component" value="Unassembled WGS sequence"/>
</dbReference>
<evidence type="ECO:0000313" key="15">
    <source>
        <dbReference type="Proteomes" id="UP000183832"/>
    </source>
</evidence>
<feature type="transmembrane region" description="Helical" evidence="12">
    <location>
        <begin position="270"/>
        <end position="291"/>
    </location>
</feature>
<evidence type="ECO:0000256" key="7">
    <source>
        <dbReference type="ARBA" id="ARBA00023136"/>
    </source>
</evidence>
<evidence type="ECO:0000256" key="5">
    <source>
        <dbReference type="ARBA" id="ARBA00022989"/>
    </source>
</evidence>
<dbReference type="STRING" id="568069.A0A1J1HPN4"/>
<protein>
    <submittedName>
        <fullName evidence="14">CLUMA_CG003723, isoform A</fullName>
    </submittedName>
</protein>
<evidence type="ECO:0000256" key="1">
    <source>
        <dbReference type="ARBA" id="ARBA00004651"/>
    </source>
</evidence>
<dbReference type="EMBL" id="CVRI01000015">
    <property type="protein sequence ID" value="CRK89997.1"/>
    <property type="molecule type" value="Genomic_DNA"/>
</dbReference>
<feature type="transmembrane region" description="Helical" evidence="12">
    <location>
        <begin position="228"/>
        <end position="250"/>
    </location>
</feature>
<feature type="transmembrane region" description="Helical" evidence="12">
    <location>
        <begin position="112"/>
        <end position="139"/>
    </location>
</feature>
<dbReference type="OrthoDB" id="5951059at2759"/>
<dbReference type="CDD" id="cd15329">
    <property type="entry name" value="7tmA_5-HT7"/>
    <property type="match status" value="1"/>
</dbReference>
<dbReference type="PANTHER" id="PTHR24248">
    <property type="entry name" value="ADRENERGIC RECEPTOR-RELATED G-PROTEIN COUPLED RECEPTOR"/>
    <property type="match status" value="1"/>
</dbReference>
<keyword evidence="7 12" id="KW-0472">Membrane</keyword>
<dbReference type="PRINTS" id="PR00237">
    <property type="entry name" value="GPCRRHODOPSN"/>
</dbReference>
<feature type="transmembrane region" description="Helical" evidence="12">
    <location>
        <begin position="353"/>
        <end position="373"/>
    </location>
</feature>